<protein>
    <recommendedName>
        <fullName evidence="3">MBL fold metallo-hydrolase</fullName>
    </recommendedName>
</protein>
<dbReference type="InterPro" id="IPR052159">
    <property type="entry name" value="Competence_DNA_uptake"/>
</dbReference>
<sequence>MRHTQREDHFHADHVDGLPGVLHGRAVGAVETTAFADPPGRAAFVAREAARARVPVVEAVPGERRRWGELSWEVLWPPAAGTSAVAEDGPNDASVVLLVRSSGLTLLLLGDLEPPAQQELWETHPGLPPVDVVKVAHHGSAHQDPRLLAGLAPRLALISVGTGNPYGHPADRTVRALRERGTVVLRTDTDGALAVTGPTTAVTSGRVRRRRRAPGLRPFLTGDRKLPCTQRIRTPISSASGPAARSPPPSGRCVSCTCAT</sequence>
<dbReference type="Proteomes" id="UP001500886">
    <property type="component" value="Unassembled WGS sequence"/>
</dbReference>
<dbReference type="InterPro" id="IPR036866">
    <property type="entry name" value="RibonucZ/Hydroxyglut_hydro"/>
</dbReference>
<name>A0ABN3U8D0_9ACTN</name>
<gene>
    <name evidence="1" type="ORF">GCM10010315_60520</name>
</gene>
<evidence type="ECO:0008006" key="3">
    <source>
        <dbReference type="Google" id="ProtNLM"/>
    </source>
</evidence>
<organism evidence="1 2">
    <name type="scientific">Streptomyces luteosporeus</name>
    <dbReference type="NCBI Taxonomy" id="173856"/>
    <lineage>
        <taxon>Bacteria</taxon>
        <taxon>Bacillati</taxon>
        <taxon>Actinomycetota</taxon>
        <taxon>Actinomycetes</taxon>
        <taxon>Kitasatosporales</taxon>
        <taxon>Streptomycetaceae</taxon>
        <taxon>Streptomyces</taxon>
    </lineage>
</organism>
<dbReference type="PANTHER" id="PTHR30619:SF1">
    <property type="entry name" value="RECOMBINATION PROTEIN 2"/>
    <property type="match status" value="1"/>
</dbReference>
<dbReference type="Gene3D" id="3.60.15.10">
    <property type="entry name" value="Ribonuclease Z/Hydroxyacylglutathione hydrolase-like"/>
    <property type="match status" value="1"/>
</dbReference>
<evidence type="ECO:0000313" key="1">
    <source>
        <dbReference type="EMBL" id="GAA2726364.1"/>
    </source>
</evidence>
<dbReference type="SUPFAM" id="SSF56281">
    <property type="entry name" value="Metallo-hydrolase/oxidoreductase"/>
    <property type="match status" value="1"/>
</dbReference>
<keyword evidence="2" id="KW-1185">Reference proteome</keyword>
<dbReference type="EMBL" id="BAAASL010000038">
    <property type="protein sequence ID" value="GAA2726364.1"/>
    <property type="molecule type" value="Genomic_DNA"/>
</dbReference>
<dbReference type="PANTHER" id="PTHR30619">
    <property type="entry name" value="DNA INTERNALIZATION/COMPETENCE PROTEIN COMEC/REC2"/>
    <property type="match status" value="1"/>
</dbReference>
<reference evidence="1 2" key="1">
    <citation type="journal article" date="2019" name="Int. J. Syst. Evol. Microbiol.">
        <title>The Global Catalogue of Microorganisms (GCM) 10K type strain sequencing project: providing services to taxonomists for standard genome sequencing and annotation.</title>
        <authorList>
            <consortium name="The Broad Institute Genomics Platform"/>
            <consortium name="The Broad Institute Genome Sequencing Center for Infectious Disease"/>
            <person name="Wu L."/>
            <person name="Ma J."/>
        </authorList>
    </citation>
    <scope>NUCLEOTIDE SEQUENCE [LARGE SCALE GENOMIC DNA]</scope>
    <source>
        <strain evidence="1 2">JCM 4542</strain>
    </source>
</reference>
<proteinExistence type="predicted"/>
<accession>A0ABN3U8D0</accession>
<evidence type="ECO:0000313" key="2">
    <source>
        <dbReference type="Proteomes" id="UP001500886"/>
    </source>
</evidence>
<comment type="caution">
    <text evidence="1">The sequence shown here is derived from an EMBL/GenBank/DDBJ whole genome shotgun (WGS) entry which is preliminary data.</text>
</comment>